<feature type="transmembrane region" description="Helical" evidence="7">
    <location>
        <begin position="61"/>
        <end position="80"/>
    </location>
</feature>
<protein>
    <recommendedName>
        <fullName evidence="8">HTTM-like domain-containing protein</fullName>
    </recommendedName>
</protein>
<evidence type="ECO:0000256" key="6">
    <source>
        <dbReference type="ARBA" id="ARBA00023239"/>
    </source>
</evidence>
<dbReference type="EMBL" id="JAAPAO010000211">
    <property type="protein sequence ID" value="KAF4667454.1"/>
    <property type="molecule type" value="Genomic_DNA"/>
</dbReference>
<keyword evidence="3 7" id="KW-1133">Transmembrane helix</keyword>
<sequence>MLIFLTGLVDAHPLLLYRKCFGFVILLELIWFSDHAAEVMSQGFSPVTPAELPFDVPLTPFTLDVCLVIGCFTAVCFVALDASSRTSVPLLVVYSYLRISDFTNWNNHYYLNMLELCLFCLTDCDRSVRHSSSCDSVREIERNAPSDIMDTSESLLNYPVACSRSELPEEPRPAAPSWYYFTFRFLLCWTYFMAGVSKISEAWLSGYITETMLHNWDFPLVNLLVPEHITLLQLAQLLAWGGLLLDLLGGPILLVAATLGWRLATYTCLAMFVPFHLTNLLWLFQSIQFFPLNMLSTTLLFLPTTLTTVTAKRRPTFSWPVAALALVIVIGQAALSTRRFFLFGNASVWEINEITEVTALHHEFSWRMKSKAIRDSIPHPLLEEKHLKLGYFTAANWETGAKSILSTYSLMPRGTTPHRSLIVQFARRKMAQGKATAYQLGSNHWLAVCGRPFQQVIDSRFDLLDSREQAWPPPLMPFPLPNRWRDIIEEDLQSWAPFNNEYFTLSRESGLVANPLLHLSSEVQPLYLRCLLDAQITVLLRDIGAVNCNGPDGIVELKSGKRWEISGQGIWSLVWRMKWIHPNAVVRFT</sequence>
<evidence type="ECO:0000256" key="4">
    <source>
        <dbReference type="ARBA" id="ARBA00023136"/>
    </source>
</evidence>
<reference evidence="9 10" key="1">
    <citation type="submission" date="2020-04" db="EMBL/GenBank/DDBJ databases">
        <title>Perkinsus chesapeaki whole genome sequence.</title>
        <authorList>
            <person name="Bogema D.R."/>
        </authorList>
    </citation>
    <scope>NUCLEOTIDE SEQUENCE [LARGE SCALE GENOMIC DNA]</scope>
    <source>
        <strain evidence="9">ATCC PRA-425</strain>
    </source>
</reference>
<dbReference type="SMART" id="SM00752">
    <property type="entry name" value="HTTM"/>
    <property type="match status" value="1"/>
</dbReference>
<keyword evidence="2 7" id="KW-0812">Transmembrane</keyword>
<dbReference type="PANTHER" id="PTHR12639">
    <property type="entry name" value="VITAMIN K-DEPENDENT GAMMA-CARBOXYLASE"/>
    <property type="match status" value="1"/>
</dbReference>
<dbReference type="GO" id="GO:0012505">
    <property type="term" value="C:endomembrane system"/>
    <property type="evidence" value="ECO:0007669"/>
    <property type="project" value="UniProtKB-SubCell"/>
</dbReference>
<dbReference type="OrthoDB" id="206689at2759"/>
<feature type="domain" description="HTTM-like" evidence="8">
    <location>
        <begin position="6"/>
        <end position="306"/>
    </location>
</feature>
<organism evidence="9 10">
    <name type="scientific">Perkinsus chesapeaki</name>
    <name type="common">Clam parasite</name>
    <name type="synonym">Perkinsus andrewsi</name>
    <dbReference type="NCBI Taxonomy" id="330153"/>
    <lineage>
        <taxon>Eukaryota</taxon>
        <taxon>Sar</taxon>
        <taxon>Alveolata</taxon>
        <taxon>Perkinsozoa</taxon>
        <taxon>Perkinsea</taxon>
        <taxon>Perkinsida</taxon>
        <taxon>Perkinsidae</taxon>
        <taxon>Perkinsus</taxon>
    </lineage>
</organism>
<keyword evidence="6" id="KW-0456">Lyase</keyword>
<dbReference type="Proteomes" id="UP000591131">
    <property type="component" value="Unassembled WGS sequence"/>
</dbReference>
<keyword evidence="10" id="KW-1185">Reference proteome</keyword>
<proteinExistence type="predicted"/>
<evidence type="ECO:0000256" key="7">
    <source>
        <dbReference type="SAM" id="Phobius"/>
    </source>
</evidence>
<dbReference type="InterPro" id="IPR007782">
    <property type="entry name" value="VKG_COase"/>
</dbReference>
<dbReference type="AlphaFoldDB" id="A0A7J6M7F1"/>
<comment type="subcellular location">
    <subcellularLocation>
        <location evidence="1">Endomembrane system</location>
        <topology evidence="1">Multi-pass membrane protein</topology>
    </subcellularLocation>
</comment>
<evidence type="ECO:0000256" key="2">
    <source>
        <dbReference type="ARBA" id="ARBA00022692"/>
    </source>
</evidence>
<gene>
    <name evidence="9" type="ORF">FOL47_003586</name>
</gene>
<evidence type="ECO:0000256" key="5">
    <source>
        <dbReference type="ARBA" id="ARBA00023157"/>
    </source>
</evidence>
<dbReference type="GO" id="GO:0008488">
    <property type="term" value="F:gamma-glutamyl carboxylase activity"/>
    <property type="evidence" value="ECO:0007669"/>
    <property type="project" value="InterPro"/>
</dbReference>
<feature type="transmembrane region" description="Helical" evidence="7">
    <location>
        <begin position="317"/>
        <end position="335"/>
    </location>
</feature>
<keyword evidence="4 7" id="KW-0472">Membrane</keyword>
<evidence type="ECO:0000313" key="10">
    <source>
        <dbReference type="Proteomes" id="UP000591131"/>
    </source>
</evidence>
<keyword evidence="5" id="KW-1015">Disulfide bond</keyword>
<comment type="caution">
    <text evidence="9">The sequence shown here is derived from an EMBL/GenBank/DDBJ whole genome shotgun (WGS) entry which is preliminary data.</text>
</comment>
<evidence type="ECO:0000313" key="9">
    <source>
        <dbReference type="EMBL" id="KAF4667454.1"/>
    </source>
</evidence>
<accession>A0A7J6M7F1</accession>
<dbReference type="GO" id="GO:0019842">
    <property type="term" value="F:vitamin binding"/>
    <property type="evidence" value="ECO:0007669"/>
    <property type="project" value="TreeGrafter"/>
</dbReference>
<dbReference type="InterPro" id="IPR011020">
    <property type="entry name" value="HTTM-like"/>
</dbReference>
<evidence type="ECO:0000256" key="3">
    <source>
        <dbReference type="ARBA" id="ARBA00022989"/>
    </source>
</evidence>
<feature type="transmembrane region" description="Helical" evidence="7">
    <location>
        <begin position="237"/>
        <end position="257"/>
    </location>
</feature>
<name>A0A7J6M7F1_PERCH</name>
<feature type="transmembrane region" description="Helical" evidence="7">
    <location>
        <begin position="290"/>
        <end position="311"/>
    </location>
</feature>
<evidence type="ECO:0000256" key="1">
    <source>
        <dbReference type="ARBA" id="ARBA00004127"/>
    </source>
</evidence>
<dbReference type="PANTHER" id="PTHR12639:SF7">
    <property type="entry name" value="HTTM DOMAIN-CONTAINING PROTEIN"/>
    <property type="match status" value="1"/>
</dbReference>
<evidence type="ECO:0000259" key="8">
    <source>
        <dbReference type="SMART" id="SM00752"/>
    </source>
</evidence>
<dbReference type="Pfam" id="PF05090">
    <property type="entry name" value="HTTM"/>
    <property type="match status" value="2"/>
</dbReference>
<dbReference type="InterPro" id="IPR053934">
    <property type="entry name" value="HTTM_dom"/>
</dbReference>